<proteinExistence type="predicted"/>
<evidence type="ECO:0000256" key="1">
    <source>
        <dbReference type="SAM" id="MobiDB-lite"/>
    </source>
</evidence>
<comment type="caution">
    <text evidence="2">The sequence shown here is derived from an EMBL/GenBank/DDBJ whole genome shotgun (WGS) entry which is preliminary data.</text>
</comment>
<gene>
    <name evidence="2" type="ORF">H7U12_15450</name>
</gene>
<accession>A0ABR6VVZ4</accession>
<protein>
    <submittedName>
        <fullName evidence="2">Uncharacterized protein</fullName>
    </submittedName>
</protein>
<dbReference type="Proteomes" id="UP000659698">
    <property type="component" value="Unassembled WGS sequence"/>
</dbReference>
<reference evidence="2 3" key="1">
    <citation type="journal article" date="2019" name="Int. J. Syst. Evol. Microbiol.">
        <title>Rufibacter sediminis sp. nov., isolated from freshwater lake sediment.</title>
        <authorList>
            <person name="Qu J.H."/>
            <person name="Zhang L.J."/>
            <person name="Fu Y.H."/>
            <person name="Li H.F."/>
        </authorList>
    </citation>
    <scope>NUCLEOTIDE SEQUENCE [LARGE SCALE GENOMIC DNA]</scope>
    <source>
        <strain evidence="2 3">H-1</strain>
    </source>
</reference>
<sequence>MSTSKLKNIHEKLPLPDQKPIPPGRARVVLEVVKVLPELEPTGNGPCSEAPCKTEVKITRVMGYGSGFNQALSEGQQVQAYFPMSVKAGGGRPGVTAGKKITADLQNSLNEHDALVIHSYTLFD</sequence>
<evidence type="ECO:0000313" key="3">
    <source>
        <dbReference type="Proteomes" id="UP000659698"/>
    </source>
</evidence>
<organism evidence="2 3">
    <name type="scientific">Rufibacter sediminis</name>
    <dbReference type="NCBI Taxonomy" id="2762756"/>
    <lineage>
        <taxon>Bacteria</taxon>
        <taxon>Pseudomonadati</taxon>
        <taxon>Bacteroidota</taxon>
        <taxon>Cytophagia</taxon>
        <taxon>Cytophagales</taxon>
        <taxon>Hymenobacteraceae</taxon>
        <taxon>Rufibacter</taxon>
    </lineage>
</organism>
<dbReference type="EMBL" id="JACOAF010000036">
    <property type="protein sequence ID" value="MBC3541089.1"/>
    <property type="molecule type" value="Genomic_DNA"/>
</dbReference>
<keyword evidence="3" id="KW-1185">Reference proteome</keyword>
<feature type="region of interest" description="Disordered" evidence="1">
    <location>
        <begin position="1"/>
        <end position="22"/>
    </location>
</feature>
<dbReference type="RefSeq" id="WP_186639611.1">
    <property type="nucleotide sequence ID" value="NZ_JACOAF010000036.1"/>
</dbReference>
<evidence type="ECO:0000313" key="2">
    <source>
        <dbReference type="EMBL" id="MBC3541089.1"/>
    </source>
</evidence>
<name>A0ABR6VVZ4_9BACT</name>